<dbReference type="Proteomes" id="UP001608902">
    <property type="component" value="Unassembled WGS sequence"/>
</dbReference>
<evidence type="ECO:0008006" key="4">
    <source>
        <dbReference type="Google" id="ProtNLM"/>
    </source>
</evidence>
<dbReference type="SUPFAM" id="SSF53187">
    <property type="entry name" value="Zn-dependent exopeptidases"/>
    <property type="match status" value="1"/>
</dbReference>
<reference evidence="2 3" key="1">
    <citation type="submission" date="2024-08" db="EMBL/GenBank/DDBJ databases">
        <title>Gnathostoma spinigerum genome.</title>
        <authorList>
            <person name="Gonzalez-Bertolin B."/>
            <person name="Monzon S."/>
            <person name="Zaballos A."/>
            <person name="Jimenez P."/>
            <person name="Dekumyoy P."/>
            <person name="Varona S."/>
            <person name="Cuesta I."/>
            <person name="Sumanam S."/>
            <person name="Adisakwattana P."/>
            <person name="Gasser R.B."/>
            <person name="Hernandez-Gonzalez A."/>
            <person name="Young N.D."/>
            <person name="Perteguer M.J."/>
        </authorList>
    </citation>
    <scope>NUCLEOTIDE SEQUENCE [LARGE SCALE GENOMIC DNA]</scope>
    <source>
        <strain evidence="2">AL3</strain>
        <tissue evidence="2">Liver</tissue>
    </source>
</reference>
<sequence>MQDIGRESRPTSHSNRECLVRRNNEPSYNSIVYNNTHSSLGDSIWVMEDRSEFSFLNFSKVIESLSNSSKSARKLRQRFVFNLLPMLNPDVVLNGSHRYSLTDVDLNRAWDGQSEIFHPTVCQSKELRHDMFSSFQLSVFRLSLWYIEIKRSVCVAYIVASIRTPESVHDRASMLSI</sequence>
<accession>A0ABD6F1L0</accession>
<dbReference type="PANTHER" id="PTHR12756:SF11">
    <property type="entry name" value="CYTOSOLIC CARBOXYPEPTIDASE 1"/>
    <property type="match status" value="1"/>
</dbReference>
<comment type="cofactor">
    <cofactor evidence="1">
        <name>Zn(2+)</name>
        <dbReference type="ChEBI" id="CHEBI:29105"/>
    </cofactor>
</comment>
<dbReference type="Gene3D" id="3.40.630.10">
    <property type="entry name" value="Zn peptidases"/>
    <property type="match status" value="1"/>
</dbReference>
<dbReference type="PANTHER" id="PTHR12756">
    <property type="entry name" value="CYTOSOLIC CARBOXYPEPTIDASE"/>
    <property type="match status" value="1"/>
</dbReference>
<comment type="caution">
    <text evidence="2">The sequence shown here is derived from an EMBL/GenBank/DDBJ whole genome shotgun (WGS) entry which is preliminary data.</text>
</comment>
<evidence type="ECO:0000256" key="1">
    <source>
        <dbReference type="ARBA" id="ARBA00001947"/>
    </source>
</evidence>
<dbReference type="InterPro" id="IPR050821">
    <property type="entry name" value="Cytosolic_carboxypeptidase"/>
</dbReference>
<gene>
    <name evidence="2" type="ORF">AB6A40_010362</name>
</gene>
<evidence type="ECO:0000313" key="2">
    <source>
        <dbReference type="EMBL" id="MFH4983653.1"/>
    </source>
</evidence>
<dbReference type="AlphaFoldDB" id="A0ABD6F1L0"/>
<keyword evidence="3" id="KW-1185">Reference proteome</keyword>
<dbReference type="EMBL" id="JBGFUD010013196">
    <property type="protein sequence ID" value="MFH4983653.1"/>
    <property type="molecule type" value="Genomic_DNA"/>
</dbReference>
<evidence type="ECO:0000313" key="3">
    <source>
        <dbReference type="Proteomes" id="UP001608902"/>
    </source>
</evidence>
<organism evidence="2 3">
    <name type="scientific">Gnathostoma spinigerum</name>
    <dbReference type="NCBI Taxonomy" id="75299"/>
    <lineage>
        <taxon>Eukaryota</taxon>
        <taxon>Metazoa</taxon>
        <taxon>Ecdysozoa</taxon>
        <taxon>Nematoda</taxon>
        <taxon>Chromadorea</taxon>
        <taxon>Rhabditida</taxon>
        <taxon>Spirurina</taxon>
        <taxon>Gnathostomatomorpha</taxon>
        <taxon>Gnathostomatoidea</taxon>
        <taxon>Gnathostomatidae</taxon>
        <taxon>Gnathostoma</taxon>
    </lineage>
</organism>
<name>A0ABD6F1L0_9BILA</name>
<protein>
    <recommendedName>
        <fullName evidence="4">Peptidase M14 carboxypeptidase A domain-containing protein</fullName>
    </recommendedName>
</protein>
<proteinExistence type="predicted"/>